<evidence type="ECO:0000256" key="1">
    <source>
        <dbReference type="ARBA" id="ARBA00005790"/>
    </source>
</evidence>
<dbReference type="InterPro" id="IPR027417">
    <property type="entry name" value="P-loop_NTPase"/>
</dbReference>
<dbReference type="RefSeq" id="XP_002175922.1">
    <property type="nucleotide sequence ID" value="XM_002175886.2"/>
</dbReference>
<dbReference type="VEuPathDB" id="FungiDB:SJAG_04849"/>
<dbReference type="GO" id="GO:0004385">
    <property type="term" value="F:GMP kinase activity"/>
    <property type="evidence" value="ECO:0000318"/>
    <property type="project" value="GO_Central"/>
</dbReference>
<dbReference type="PANTHER" id="PTHR23117">
    <property type="entry name" value="GUANYLATE KINASE-RELATED"/>
    <property type="match status" value="1"/>
</dbReference>
<dbReference type="FunFam" id="3.40.50.300:FF:000776">
    <property type="entry name" value="Guanylate kinase 2"/>
    <property type="match status" value="1"/>
</dbReference>
<dbReference type="OMA" id="EWAVVHG"/>
<dbReference type="EMBL" id="KE651167">
    <property type="protein sequence ID" value="EEB09629.1"/>
    <property type="molecule type" value="Genomic_DNA"/>
</dbReference>
<evidence type="ECO:0000313" key="11">
    <source>
        <dbReference type="JaponicusDB" id="SJAG_04849"/>
    </source>
</evidence>
<dbReference type="OrthoDB" id="6334211at2759"/>
<accession>B6K7X5</accession>
<evidence type="ECO:0000313" key="12">
    <source>
        <dbReference type="Proteomes" id="UP000001744"/>
    </source>
</evidence>
<dbReference type="Gene3D" id="3.40.50.300">
    <property type="entry name" value="P-loop containing nucleotide triphosphate hydrolases"/>
    <property type="match status" value="1"/>
</dbReference>
<organism evidence="10 12">
    <name type="scientific">Schizosaccharomyces japonicus (strain yFS275 / FY16936)</name>
    <name type="common">Fission yeast</name>
    <dbReference type="NCBI Taxonomy" id="402676"/>
    <lineage>
        <taxon>Eukaryota</taxon>
        <taxon>Fungi</taxon>
        <taxon>Dikarya</taxon>
        <taxon>Ascomycota</taxon>
        <taxon>Taphrinomycotina</taxon>
        <taxon>Schizosaccharomycetes</taxon>
        <taxon>Schizosaccharomycetales</taxon>
        <taxon>Schizosaccharomycetaceae</taxon>
        <taxon>Schizosaccharomyces</taxon>
    </lineage>
</organism>
<dbReference type="AlphaFoldDB" id="B6K7X5"/>
<dbReference type="Pfam" id="PF00625">
    <property type="entry name" value="Guanylate_kin"/>
    <property type="match status" value="1"/>
</dbReference>
<dbReference type="NCBIfam" id="TIGR03263">
    <property type="entry name" value="guanyl_kin"/>
    <property type="match status" value="1"/>
</dbReference>
<proteinExistence type="inferred from homology"/>
<evidence type="ECO:0000256" key="7">
    <source>
        <dbReference type="ARBA" id="ARBA00022840"/>
    </source>
</evidence>
<name>B6K7X5_SCHJY</name>
<dbReference type="JaponicusDB" id="SJAG_04849">
    <property type="gene designation" value="guk1"/>
</dbReference>
<keyword evidence="12" id="KW-1185">Reference proteome</keyword>
<dbReference type="GeneID" id="7050771"/>
<keyword evidence="4" id="KW-0808">Transferase</keyword>
<keyword evidence="7" id="KW-0067">ATP-binding</keyword>
<dbReference type="InterPro" id="IPR008145">
    <property type="entry name" value="GK/Ca_channel_bsu"/>
</dbReference>
<dbReference type="eggNOG" id="KOG0707">
    <property type="taxonomic scope" value="Eukaryota"/>
</dbReference>
<evidence type="ECO:0000256" key="8">
    <source>
        <dbReference type="ARBA" id="ARBA00030128"/>
    </source>
</evidence>
<keyword evidence="6 10" id="KW-0418">Kinase</keyword>
<dbReference type="STRING" id="402676.B6K7X5"/>
<dbReference type="HAMAP" id="MF_00328">
    <property type="entry name" value="Guanylate_kinase"/>
    <property type="match status" value="1"/>
</dbReference>
<dbReference type="GO" id="GO:0005829">
    <property type="term" value="C:cytosol"/>
    <property type="evidence" value="ECO:0000318"/>
    <property type="project" value="GO_Central"/>
</dbReference>
<dbReference type="Proteomes" id="UP000001744">
    <property type="component" value="Unassembled WGS sequence"/>
</dbReference>
<evidence type="ECO:0000256" key="6">
    <source>
        <dbReference type="ARBA" id="ARBA00022777"/>
    </source>
</evidence>
<evidence type="ECO:0000259" key="9">
    <source>
        <dbReference type="PROSITE" id="PS50052"/>
    </source>
</evidence>
<dbReference type="GO" id="GO:0005524">
    <property type="term" value="F:ATP binding"/>
    <property type="evidence" value="ECO:0007669"/>
    <property type="project" value="UniProtKB-KW"/>
</dbReference>
<dbReference type="SUPFAM" id="SSF52540">
    <property type="entry name" value="P-loop containing nucleoside triphosphate hydrolases"/>
    <property type="match status" value="1"/>
</dbReference>
<evidence type="ECO:0000256" key="2">
    <source>
        <dbReference type="ARBA" id="ARBA00012961"/>
    </source>
</evidence>
<comment type="similarity">
    <text evidence="1">Belongs to the guanylate kinase family.</text>
</comment>
<evidence type="ECO:0000256" key="4">
    <source>
        <dbReference type="ARBA" id="ARBA00022679"/>
    </source>
</evidence>
<keyword evidence="5" id="KW-0547">Nucleotide-binding</keyword>
<evidence type="ECO:0000313" key="10">
    <source>
        <dbReference type="EMBL" id="EEB09629.1"/>
    </source>
</evidence>
<dbReference type="HOGENOM" id="CLU_001715_0_4_1"/>
<feature type="domain" description="Guanylate kinase-like" evidence="9">
    <location>
        <begin position="5"/>
        <end position="187"/>
    </location>
</feature>
<dbReference type="InterPro" id="IPR008144">
    <property type="entry name" value="Guanylate_kin-like_dom"/>
</dbReference>
<dbReference type="PROSITE" id="PS00856">
    <property type="entry name" value="GUANYLATE_KINASE_1"/>
    <property type="match status" value="1"/>
</dbReference>
<dbReference type="InterPro" id="IPR017665">
    <property type="entry name" value="Guanylate_kinase"/>
</dbReference>
<dbReference type="EC" id="2.7.4.8" evidence="2"/>
<evidence type="ECO:0000256" key="5">
    <source>
        <dbReference type="ARBA" id="ARBA00022741"/>
    </source>
</evidence>
<evidence type="ECO:0000256" key="3">
    <source>
        <dbReference type="ARBA" id="ARBA00016296"/>
    </source>
</evidence>
<dbReference type="InterPro" id="IPR020590">
    <property type="entry name" value="Guanylate_kinase_CS"/>
</dbReference>
<dbReference type="SMART" id="SM00072">
    <property type="entry name" value="GuKc"/>
    <property type="match status" value="1"/>
</dbReference>
<dbReference type="CDD" id="cd00071">
    <property type="entry name" value="GMPK"/>
    <property type="match status" value="1"/>
</dbReference>
<gene>
    <name evidence="11" type="primary">guk1</name>
    <name evidence="10" type="ORF">SJAG_04849</name>
</gene>
<dbReference type="PANTHER" id="PTHR23117:SF13">
    <property type="entry name" value="GUANYLATE KINASE"/>
    <property type="match status" value="1"/>
</dbReference>
<protein>
    <recommendedName>
        <fullName evidence="3">Guanylate kinase</fullName>
        <ecNumber evidence="2">2.7.4.8</ecNumber>
    </recommendedName>
    <alternativeName>
        <fullName evidence="8">GMP kinase</fullName>
    </alternativeName>
</protein>
<sequence length="190" mass="21681">MASLRRPIILFGPSGVGKSTLVKRLMQNYKDRFGFSVSHTTRQPRPGERNGVEYYFVTKEEFQKLVSENKFVEWAVFSGNMYGTSVMAIDDVIQHQKTPLLDIDMQGVMQVKKSELNARYLFIAPPSVECLEQRLRGRGTESEESISKRLAQAIAEIEYSKQPGNFDGIVVNDNLDTAYKQLEQFCLKDE</sequence>
<dbReference type="PROSITE" id="PS50052">
    <property type="entry name" value="GUANYLATE_KINASE_2"/>
    <property type="match status" value="1"/>
</dbReference>
<reference evidence="10 12" key="1">
    <citation type="journal article" date="2011" name="Science">
        <title>Comparative functional genomics of the fission yeasts.</title>
        <authorList>
            <person name="Rhind N."/>
            <person name="Chen Z."/>
            <person name="Yassour M."/>
            <person name="Thompson D.A."/>
            <person name="Haas B.J."/>
            <person name="Habib N."/>
            <person name="Wapinski I."/>
            <person name="Roy S."/>
            <person name="Lin M.F."/>
            <person name="Heiman D.I."/>
            <person name="Young S.K."/>
            <person name="Furuya K."/>
            <person name="Guo Y."/>
            <person name="Pidoux A."/>
            <person name="Chen H.M."/>
            <person name="Robbertse B."/>
            <person name="Goldberg J.M."/>
            <person name="Aoki K."/>
            <person name="Bayne E.H."/>
            <person name="Berlin A.M."/>
            <person name="Desjardins C.A."/>
            <person name="Dobbs E."/>
            <person name="Dukaj L."/>
            <person name="Fan L."/>
            <person name="FitzGerald M.G."/>
            <person name="French C."/>
            <person name="Gujja S."/>
            <person name="Hansen K."/>
            <person name="Keifenheim D."/>
            <person name="Levin J.Z."/>
            <person name="Mosher R.A."/>
            <person name="Mueller C.A."/>
            <person name="Pfiffner J."/>
            <person name="Priest M."/>
            <person name="Russ C."/>
            <person name="Smialowska A."/>
            <person name="Swoboda P."/>
            <person name="Sykes S.M."/>
            <person name="Vaughn M."/>
            <person name="Vengrova S."/>
            <person name="Yoder R."/>
            <person name="Zeng Q."/>
            <person name="Allshire R."/>
            <person name="Baulcombe D."/>
            <person name="Birren B.W."/>
            <person name="Brown W."/>
            <person name="Ekwall K."/>
            <person name="Kellis M."/>
            <person name="Leatherwood J."/>
            <person name="Levin H."/>
            <person name="Margalit H."/>
            <person name="Martienssen R."/>
            <person name="Nieduszynski C.A."/>
            <person name="Spatafora J.W."/>
            <person name="Friedman N."/>
            <person name="Dalgaard J.Z."/>
            <person name="Baumann P."/>
            <person name="Niki H."/>
            <person name="Regev A."/>
            <person name="Nusbaum C."/>
        </authorList>
    </citation>
    <scope>NUCLEOTIDE SEQUENCE [LARGE SCALE GENOMIC DNA]</scope>
    <source>
        <strain evidence="12">yFS275 / FY16936</strain>
    </source>
</reference>